<evidence type="ECO:0000259" key="7">
    <source>
        <dbReference type="Pfam" id="PF05175"/>
    </source>
</evidence>
<dbReference type="PANTHER" id="PTHR18895:SF74">
    <property type="entry name" value="MTRF1L RELEASE FACTOR GLUTAMINE METHYLTRANSFERASE"/>
    <property type="match status" value="1"/>
</dbReference>
<evidence type="ECO:0000313" key="8">
    <source>
        <dbReference type="EMBL" id="GAA5146915.1"/>
    </source>
</evidence>
<comment type="catalytic activity">
    <reaction evidence="5">
        <text>L-glutaminyl-[peptide chain release factor] + S-adenosyl-L-methionine = N(5)-methyl-L-glutaminyl-[peptide chain release factor] + S-adenosyl-L-homocysteine + H(+)</text>
        <dbReference type="Rhea" id="RHEA:42896"/>
        <dbReference type="Rhea" id="RHEA-COMP:10271"/>
        <dbReference type="Rhea" id="RHEA-COMP:10272"/>
        <dbReference type="ChEBI" id="CHEBI:15378"/>
        <dbReference type="ChEBI" id="CHEBI:30011"/>
        <dbReference type="ChEBI" id="CHEBI:57856"/>
        <dbReference type="ChEBI" id="CHEBI:59789"/>
        <dbReference type="ChEBI" id="CHEBI:61891"/>
        <dbReference type="EC" id="2.1.1.297"/>
    </reaction>
</comment>
<organism evidence="8 9">
    <name type="scientific">Nocardioides marinquilinus</name>
    <dbReference type="NCBI Taxonomy" id="1210400"/>
    <lineage>
        <taxon>Bacteria</taxon>
        <taxon>Bacillati</taxon>
        <taxon>Actinomycetota</taxon>
        <taxon>Actinomycetes</taxon>
        <taxon>Propionibacteriales</taxon>
        <taxon>Nocardioidaceae</taxon>
        <taxon>Nocardioides</taxon>
    </lineage>
</organism>
<keyword evidence="4" id="KW-0949">S-adenosyl-L-methionine</keyword>
<keyword evidence="9" id="KW-1185">Reference proteome</keyword>
<evidence type="ECO:0000313" key="9">
    <source>
        <dbReference type="Proteomes" id="UP001500221"/>
    </source>
</evidence>
<name>A0ABP9PKJ2_9ACTN</name>
<reference evidence="9" key="1">
    <citation type="journal article" date="2019" name="Int. J. Syst. Evol. Microbiol.">
        <title>The Global Catalogue of Microorganisms (GCM) 10K type strain sequencing project: providing services to taxonomists for standard genome sequencing and annotation.</title>
        <authorList>
            <consortium name="The Broad Institute Genomics Platform"/>
            <consortium name="The Broad Institute Genome Sequencing Center for Infectious Disease"/>
            <person name="Wu L."/>
            <person name="Ma J."/>
        </authorList>
    </citation>
    <scope>NUCLEOTIDE SEQUENCE [LARGE SCALE GENOMIC DNA]</scope>
    <source>
        <strain evidence="9">JCM 18459</strain>
    </source>
</reference>
<dbReference type="Gene3D" id="3.40.50.150">
    <property type="entry name" value="Vaccinia Virus protein VP39"/>
    <property type="match status" value="1"/>
</dbReference>
<evidence type="ECO:0000256" key="5">
    <source>
        <dbReference type="ARBA" id="ARBA00048391"/>
    </source>
</evidence>
<accession>A0ABP9PKJ2</accession>
<dbReference type="SUPFAM" id="SSF53335">
    <property type="entry name" value="S-adenosyl-L-methionine-dependent methyltransferases"/>
    <property type="match status" value="1"/>
</dbReference>
<evidence type="ECO:0000256" key="4">
    <source>
        <dbReference type="ARBA" id="ARBA00022691"/>
    </source>
</evidence>
<dbReference type="InterPro" id="IPR029063">
    <property type="entry name" value="SAM-dependent_MTases_sf"/>
</dbReference>
<sequence length="267" mass="28131">MSEDDGLVARLRAAGCVYAEDEAALLREAAAGAPDPDAELERLVVARAAGRPLEHVLGWAELDGHRFAVDDGVFVPRRRSTLLVDLAESAAPEGATVLDLCCGSGALGAALAARRPDVVVHAADLDPAAVACARRNLPAERVHEGDLFDALPADLRGRIDVVVLNAPYVPHDELVTMPAEARDHEHHLSLDGGSDGLDVHRRVAAAASDWLAPGGLLVTEAAPVQIPTLCALLEDAGLAAEPVEEPRYDATGVAAISPTPRRRPRRR</sequence>
<dbReference type="CDD" id="cd02440">
    <property type="entry name" value="AdoMet_MTases"/>
    <property type="match status" value="1"/>
</dbReference>
<dbReference type="EMBL" id="BAABKG010000002">
    <property type="protein sequence ID" value="GAA5146915.1"/>
    <property type="molecule type" value="Genomic_DNA"/>
</dbReference>
<dbReference type="InterPro" id="IPR004556">
    <property type="entry name" value="HemK-like"/>
</dbReference>
<dbReference type="EC" id="2.1.1.297" evidence="1"/>
<keyword evidence="3" id="KW-0808">Transferase</keyword>
<dbReference type="Pfam" id="PF05175">
    <property type="entry name" value="MTS"/>
    <property type="match status" value="1"/>
</dbReference>
<dbReference type="NCBIfam" id="TIGR03704">
    <property type="entry name" value="PrmC_rel_meth"/>
    <property type="match status" value="1"/>
</dbReference>
<dbReference type="Proteomes" id="UP001500221">
    <property type="component" value="Unassembled WGS sequence"/>
</dbReference>
<dbReference type="InterPro" id="IPR007848">
    <property type="entry name" value="Small_mtfrase_dom"/>
</dbReference>
<evidence type="ECO:0000256" key="6">
    <source>
        <dbReference type="SAM" id="MobiDB-lite"/>
    </source>
</evidence>
<dbReference type="InterPro" id="IPR050320">
    <property type="entry name" value="N5-glutamine_MTase"/>
</dbReference>
<gene>
    <name evidence="8" type="ORF">GCM10023340_18530</name>
</gene>
<dbReference type="InterPro" id="IPR022446">
    <property type="entry name" value="MeTrfrase_put"/>
</dbReference>
<evidence type="ECO:0000256" key="3">
    <source>
        <dbReference type="ARBA" id="ARBA00022679"/>
    </source>
</evidence>
<proteinExistence type="predicted"/>
<keyword evidence="2" id="KW-0489">Methyltransferase</keyword>
<dbReference type="NCBIfam" id="TIGR00536">
    <property type="entry name" value="hemK_fam"/>
    <property type="match status" value="1"/>
</dbReference>
<dbReference type="RefSeq" id="WP_345457354.1">
    <property type="nucleotide sequence ID" value="NZ_BAABKG010000002.1"/>
</dbReference>
<feature type="region of interest" description="Disordered" evidence="6">
    <location>
        <begin position="247"/>
        <end position="267"/>
    </location>
</feature>
<protein>
    <recommendedName>
        <fullName evidence="1">peptide chain release factor N(5)-glutamine methyltransferase</fullName>
        <ecNumber evidence="1">2.1.1.297</ecNumber>
    </recommendedName>
</protein>
<dbReference type="PANTHER" id="PTHR18895">
    <property type="entry name" value="HEMK METHYLTRANSFERASE"/>
    <property type="match status" value="1"/>
</dbReference>
<evidence type="ECO:0000256" key="2">
    <source>
        <dbReference type="ARBA" id="ARBA00022603"/>
    </source>
</evidence>
<feature type="domain" description="Methyltransferase small" evidence="7">
    <location>
        <begin position="80"/>
        <end position="172"/>
    </location>
</feature>
<evidence type="ECO:0000256" key="1">
    <source>
        <dbReference type="ARBA" id="ARBA00012771"/>
    </source>
</evidence>
<comment type="caution">
    <text evidence="8">The sequence shown here is derived from an EMBL/GenBank/DDBJ whole genome shotgun (WGS) entry which is preliminary data.</text>
</comment>